<dbReference type="RefSeq" id="WP_310917346.1">
    <property type="nucleotide sequence ID" value="NZ_JAMQON010000001.1"/>
</dbReference>
<dbReference type="EC" id="2.7.13.3" evidence="2"/>
<evidence type="ECO:0000259" key="8">
    <source>
        <dbReference type="PROSITE" id="PS50109"/>
    </source>
</evidence>
<feature type="transmembrane region" description="Helical" evidence="7">
    <location>
        <begin position="12"/>
        <end position="32"/>
    </location>
</feature>
<keyword evidence="3" id="KW-0808">Transferase</keyword>
<dbReference type="EMBL" id="JAMQON010000001">
    <property type="protein sequence ID" value="MDS0257791.1"/>
    <property type="molecule type" value="Genomic_DNA"/>
</dbReference>
<dbReference type="InterPro" id="IPR050980">
    <property type="entry name" value="2C_sensor_his_kinase"/>
</dbReference>
<keyword evidence="7" id="KW-0812">Transmembrane</keyword>
<keyword evidence="7" id="KW-0472">Membrane</keyword>
<keyword evidence="7" id="KW-1133">Transmembrane helix</keyword>
<feature type="transmembrane region" description="Helical" evidence="7">
    <location>
        <begin position="38"/>
        <end position="57"/>
    </location>
</feature>
<dbReference type="InterPro" id="IPR036890">
    <property type="entry name" value="HATPase_C_sf"/>
</dbReference>
<name>A0ABU2F7H4_9EURY</name>
<dbReference type="Gene3D" id="3.30.565.10">
    <property type="entry name" value="Histidine kinase-like ATPase, C-terminal domain"/>
    <property type="match status" value="1"/>
</dbReference>
<gene>
    <name evidence="9" type="ORF">NDI56_00050</name>
</gene>
<comment type="catalytic activity">
    <reaction evidence="1">
        <text>ATP + protein L-histidine = ADP + protein N-phospho-L-histidine.</text>
        <dbReference type="EC" id="2.7.13.3"/>
    </reaction>
</comment>
<comment type="caution">
    <text evidence="9">The sequence shown here is derived from an EMBL/GenBank/DDBJ whole genome shotgun (WGS) entry which is preliminary data.</text>
</comment>
<evidence type="ECO:0000256" key="1">
    <source>
        <dbReference type="ARBA" id="ARBA00000085"/>
    </source>
</evidence>
<keyword evidence="4" id="KW-0547">Nucleotide-binding</keyword>
<dbReference type="InterPro" id="IPR005467">
    <property type="entry name" value="His_kinase_dom"/>
</dbReference>
<feature type="transmembrane region" description="Helical" evidence="7">
    <location>
        <begin position="106"/>
        <end position="126"/>
    </location>
</feature>
<protein>
    <recommendedName>
        <fullName evidence="2">histidine kinase</fullName>
        <ecNumber evidence="2">2.7.13.3</ecNumber>
    </recommendedName>
</protein>
<keyword evidence="10" id="KW-1185">Reference proteome</keyword>
<dbReference type="PANTHER" id="PTHR44936:SF10">
    <property type="entry name" value="SENSOR PROTEIN RSTB"/>
    <property type="match status" value="1"/>
</dbReference>
<evidence type="ECO:0000256" key="7">
    <source>
        <dbReference type="SAM" id="Phobius"/>
    </source>
</evidence>
<keyword evidence="5" id="KW-0418">Kinase</keyword>
<evidence type="ECO:0000256" key="4">
    <source>
        <dbReference type="ARBA" id="ARBA00022741"/>
    </source>
</evidence>
<dbReference type="PROSITE" id="PS50109">
    <property type="entry name" value="HIS_KIN"/>
    <property type="match status" value="1"/>
</dbReference>
<dbReference type="PANTHER" id="PTHR44936">
    <property type="entry name" value="SENSOR PROTEIN CREC"/>
    <property type="match status" value="1"/>
</dbReference>
<keyword evidence="6" id="KW-0067">ATP-binding</keyword>
<feature type="domain" description="Histidine kinase" evidence="8">
    <location>
        <begin position="145"/>
        <end position="349"/>
    </location>
</feature>
<evidence type="ECO:0000256" key="3">
    <source>
        <dbReference type="ARBA" id="ARBA00022679"/>
    </source>
</evidence>
<dbReference type="Pfam" id="PF02518">
    <property type="entry name" value="HATPase_c"/>
    <property type="match status" value="1"/>
</dbReference>
<evidence type="ECO:0000313" key="10">
    <source>
        <dbReference type="Proteomes" id="UP001259659"/>
    </source>
</evidence>
<evidence type="ECO:0000256" key="2">
    <source>
        <dbReference type="ARBA" id="ARBA00012438"/>
    </source>
</evidence>
<organism evidence="9 10">
    <name type="scientific">Haloarcula saliterrae</name>
    <dbReference type="NCBI Taxonomy" id="2950534"/>
    <lineage>
        <taxon>Archaea</taxon>
        <taxon>Methanobacteriati</taxon>
        <taxon>Methanobacteriota</taxon>
        <taxon>Stenosarchaea group</taxon>
        <taxon>Halobacteria</taxon>
        <taxon>Halobacteriales</taxon>
        <taxon>Haloarculaceae</taxon>
        <taxon>Haloarcula</taxon>
    </lineage>
</organism>
<reference evidence="9 10" key="1">
    <citation type="submission" date="2022-06" db="EMBL/GenBank/DDBJ databases">
        <title>Haloarcula sp. a new haloarchaeum isolate from saline soil.</title>
        <authorList>
            <person name="Strakova D."/>
            <person name="Galisteo C."/>
            <person name="Sanchez-Porro C."/>
            <person name="Ventosa A."/>
        </authorList>
    </citation>
    <scope>NUCLEOTIDE SEQUENCE [LARGE SCALE GENOMIC DNA]</scope>
    <source>
        <strain evidence="9 10">S1CR25-12</strain>
    </source>
</reference>
<proteinExistence type="predicted"/>
<evidence type="ECO:0000313" key="9">
    <source>
        <dbReference type="EMBL" id="MDS0257791.1"/>
    </source>
</evidence>
<accession>A0ABU2F7H4</accession>
<dbReference type="InterPro" id="IPR003594">
    <property type="entry name" value="HATPase_dom"/>
</dbReference>
<evidence type="ECO:0000256" key="5">
    <source>
        <dbReference type="ARBA" id="ARBA00022777"/>
    </source>
</evidence>
<evidence type="ECO:0000256" key="6">
    <source>
        <dbReference type="ARBA" id="ARBA00022840"/>
    </source>
</evidence>
<dbReference type="SUPFAM" id="SSF55874">
    <property type="entry name" value="ATPase domain of HSP90 chaperone/DNA topoisomerase II/histidine kinase"/>
    <property type="match status" value="1"/>
</dbReference>
<feature type="transmembrane region" description="Helical" evidence="7">
    <location>
        <begin position="78"/>
        <end position="100"/>
    </location>
</feature>
<sequence>MNRPELSKQSLGTGYVVGAGAALSLALVAHAATAMAVGPTATLVVLAGLGPALWLVAANQWLPRSGLEGEQVWRVAEWAGLGIGLLTLLHVGVVLAGTPVATPRTALLASSVALGGFVGLLVGTVLELRRTKRRLAQSNDVLNRVLRHDLRNRLNVVLGHLSELERTTSGEAATHTEELRHTVEELLSTTEKARQIDVALGAADREQHAVDLVSAVESRLDALEQTAPDATVERDLPERAMVRADWLLDSVLDNVVENTLVHSETAPSLSVAVEVDGRTTRLRLVDDCPSIPQTELDVFSSRSETPLCHSRGVGLWLVIWVVESYGGAVAFERTADGGNVVTLSFRTATWLTRRPQRLP</sequence>
<dbReference type="Proteomes" id="UP001259659">
    <property type="component" value="Unassembled WGS sequence"/>
</dbReference>